<feature type="domain" description="SDH C-terminal" evidence="6">
    <location>
        <begin position="916"/>
        <end position="946"/>
    </location>
</feature>
<feature type="domain" description="Shikimate dehydrogenase substrate binding N-terminal" evidence="5">
    <location>
        <begin position="646"/>
        <end position="726"/>
    </location>
</feature>
<feature type="compositionally biased region" description="Basic and acidic residues" evidence="3">
    <location>
        <begin position="104"/>
        <end position="115"/>
    </location>
</feature>
<dbReference type="InterPro" id="IPR001381">
    <property type="entry name" value="DHquinase_I"/>
</dbReference>
<dbReference type="PANTHER" id="PTHR21089:SF1">
    <property type="entry name" value="BIFUNCTIONAL 3-DEHYDROQUINATE DEHYDRATASE_SHIKIMATE DEHYDROGENASE, CHLOROPLASTIC"/>
    <property type="match status" value="1"/>
</dbReference>
<dbReference type="Gene3D" id="3.40.50.720">
    <property type="entry name" value="NAD(P)-binding Rossmann-like Domain"/>
    <property type="match status" value="1"/>
</dbReference>
<dbReference type="SUPFAM" id="SSF52540">
    <property type="entry name" value="P-loop containing nucleoside triphosphate hydrolases"/>
    <property type="match status" value="1"/>
</dbReference>
<dbReference type="AlphaFoldDB" id="U4LF76"/>
<dbReference type="InterPro" id="IPR006151">
    <property type="entry name" value="Shikm_DH/Glu-tRNA_Rdtase"/>
</dbReference>
<protein>
    <submittedName>
        <fullName evidence="7">Similar to Quinate repressor protein acc. no. Q00784</fullName>
    </submittedName>
</protein>
<dbReference type="SUPFAM" id="SSF53223">
    <property type="entry name" value="Aminoacid dehydrogenase-like, N-terminal domain"/>
    <property type="match status" value="1"/>
</dbReference>
<dbReference type="PANTHER" id="PTHR21089">
    <property type="entry name" value="SHIKIMATE DEHYDROGENASE"/>
    <property type="match status" value="1"/>
</dbReference>
<dbReference type="InterPro" id="IPR013708">
    <property type="entry name" value="Shikimate_DH-bd_N"/>
</dbReference>
<dbReference type="InterPro" id="IPR013785">
    <property type="entry name" value="Aldolase_TIM"/>
</dbReference>
<evidence type="ECO:0000256" key="3">
    <source>
        <dbReference type="SAM" id="MobiDB-lite"/>
    </source>
</evidence>
<dbReference type="Gene3D" id="3.20.20.70">
    <property type="entry name" value="Aldolase class I"/>
    <property type="match status" value="1"/>
</dbReference>
<evidence type="ECO:0000256" key="2">
    <source>
        <dbReference type="ARBA" id="ARBA00009349"/>
    </source>
</evidence>
<evidence type="ECO:0000256" key="1">
    <source>
        <dbReference type="ARBA" id="ARBA00006477"/>
    </source>
</evidence>
<accession>U4LF76</accession>
<dbReference type="CDD" id="cd00502">
    <property type="entry name" value="DHQase_I"/>
    <property type="match status" value="1"/>
</dbReference>
<dbReference type="InterPro" id="IPR027417">
    <property type="entry name" value="P-loop_NTPase"/>
</dbReference>
<dbReference type="SUPFAM" id="SSF51735">
    <property type="entry name" value="NAD(P)-binding Rossmann-fold domains"/>
    <property type="match status" value="1"/>
</dbReference>
<dbReference type="eggNOG" id="KOG0692">
    <property type="taxonomic scope" value="Eukaryota"/>
</dbReference>
<dbReference type="STRING" id="1076935.U4LF76"/>
<evidence type="ECO:0000313" key="7">
    <source>
        <dbReference type="EMBL" id="CCX10142.1"/>
    </source>
</evidence>
<dbReference type="OMA" id="SARATIY"/>
<sequence>MQDKEQEQESRRASAGKSVGERWWAVSAHDERWATGLDVRPIEAGHFPHFAAAGKRRPLFRIIRDRIVECAGLGFIRRQKSKDATGLTLSLSTGSLAAVLSMKRKADDAKHDSPTRRLPPSPPQNVAEFPYTPCPATDRFAPNASIALVGLRGVGKSTIGVILSSCLRRRLIDGDVYFVNSTRMSIEQYVKLHGWPGFRAKEAELMDELLRENETDAVIVCSSGCVETGSTRVRLQQWMERHPVIHIIRHEAEIREYLRAASEGSSSPPNLSAEEMFQRLLVHREPKYTLCSNLVFYNMWDKQQQPTSSTGRCTPTSPTLKNVEQDLLRLLNFVFQHDLAPVWDRHGPHPNSAAGSTAIEDRPYTYALRIPPSRSFGPLTKGLIGLEDIGETVDAFNFRVDFLLESNGSEISDVQKFSTLCFISEQYATLRRQSSVPIMYHVKTINQGGCLAAHPRNVNEEKAYFSLLYNGLRLGAEYMIVELGFSDQSIRDLISRKGPTKIVGSYFEFRQDEEHNWSSPQWQQMYERGARLGCDIVMLSQKARNTDDNFAAISFSHQIDKLRKAAEEKGQTPLPRLICFNTGGKGKFSKFLNKVLSPVTHPSLLARVSQQGTPTIGEIEEEEITPKEALTAIYACDLLPPLNFWILGSAIRHSLSPAMHNAAYKVYGMPHNYRICETPTINDFLSVAQDPSFGGASITLPFKLEIIPLLHTLSDHAKAIGAVNTVIPLRTSSTLALHGDNTDWIGMRTCVLRYLTPVNAVTSDTTALIIGAGGMARAAIYALQKIGVENIFLCNRTASGAQEIAQYFNGKNSGGTNTTPTQGRPSSSMSAAFCVRYLAQDSPSWPQGFRLPTIIVSCIPAHSIMGAPPANFTVPEKWLESPTGGVCVELAYKPRITPLLKQIRTLSHRGWIGVDGLEVLPEQGFAQFELFLGREAPRGVMRDAVETAYDETKQ</sequence>
<reference evidence="7 8" key="1">
    <citation type="journal article" date="2013" name="PLoS Genet.">
        <title>The genome and development-dependent transcriptomes of Pyronema confluens: a window into fungal evolution.</title>
        <authorList>
            <person name="Traeger S."/>
            <person name="Altegoer F."/>
            <person name="Freitag M."/>
            <person name="Gabaldon T."/>
            <person name="Kempken F."/>
            <person name="Kumar A."/>
            <person name="Marcet-Houben M."/>
            <person name="Poggeler S."/>
            <person name="Stajich J.E."/>
            <person name="Nowrousian M."/>
        </authorList>
    </citation>
    <scope>NUCLEOTIDE SEQUENCE [LARGE SCALE GENOMIC DNA]</scope>
    <source>
        <strain evidence="8">CBS 100304</strain>
        <tissue evidence="7">Vegetative mycelium</tissue>
    </source>
</reference>
<dbReference type="Gene3D" id="3.40.50.300">
    <property type="entry name" value="P-loop containing nucleotide triphosphate hydrolases"/>
    <property type="match status" value="1"/>
</dbReference>
<dbReference type="GO" id="GO:0004764">
    <property type="term" value="F:shikimate 3-dehydrogenase (NADP+) activity"/>
    <property type="evidence" value="ECO:0007669"/>
    <property type="project" value="InterPro"/>
</dbReference>
<gene>
    <name evidence="7" type="ORF">PCON_09735</name>
</gene>
<dbReference type="PRINTS" id="PR01100">
    <property type="entry name" value="SHIKIMTKNASE"/>
</dbReference>
<dbReference type="InterPro" id="IPR031322">
    <property type="entry name" value="Shikimate/glucono_kinase"/>
</dbReference>
<dbReference type="EMBL" id="HF935514">
    <property type="protein sequence ID" value="CCX10142.1"/>
    <property type="molecule type" value="Genomic_DNA"/>
</dbReference>
<dbReference type="GO" id="GO:0019632">
    <property type="term" value="P:shikimate metabolic process"/>
    <property type="evidence" value="ECO:0007669"/>
    <property type="project" value="TreeGrafter"/>
</dbReference>
<dbReference type="OrthoDB" id="4415835at2759"/>
<evidence type="ECO:0000313" key="8">
    <source>
        <dbReference type="Proteomes" id="UP000018144"/>
    </source>
</evidence>
<keyword evidence="8" id="KW-1185">Reference proteome</keyword>
<dbReference type="GO" id="GO:0009423">
    <property type="term" value="P:chorismate biosynthetic process"/>
    <property type="evidence" value="ECO:0007669"/>
    <property type="project" value="TreeGrafter"/>
</dbReference>
<dbReference type="GO" id="GO:0003855">
    <property type="term" value="F:3-dehydroquinate dehydratase activity"/>
    <property type="evidence" value="ECO:0007669"/>
    <property type="project" value="InterPro"/>
</dbReference>
<feature type="domain" description="Quinate/shikimate 5-dehydrogenase/glutamyl-tRNA reductase" evidence="4">
    <location>
        <begin position="763"/>
        <end position="812"/>
    </location>
</feature>
<evidence type="ECO:0000259" key="5">
    <source>
        <dbReference type="Pfam" id="PF08501"/>
    </source>
</evidence>
<dbReference type="InterPro" id="IPR046346">
    <property type="entry name" value="Aminoacid_DH-like_N_sf"/>
</dbReference>
<dbReference type="Pfam" id="PF08501">
    <property type="entry name" value="Shikimate_dh_N"/>
    <property type="match status" value="1"/>
</dbReference>
<dbReference type="SUPFAM" id="SSF51569">
    <property type="entry name" value="Aldolase"/>
    <property type="match status" value="1"/>
</dbReference>
<organism evidence="7 8">
    <name type="scientific">Pyronema omphalodes (strain CBS 100304)</name>
    <name type="common">Pyronema confluens</name>
    <dbReference type="NCBI Taxonomy" id="1076935"/>
    <lineage>
        <taxon>Eukaryota</taxon>
        <taxon>Fungi</taxon>
        <taxon>Dikarya</taxon>
        <taxon>Ascomycota</taxon>
        <taxon>Pezizomycotina</taxon>
        <taxon>Pezizomycetes</taxon>
        <taxon>Pezizales</taxon>
        <taxon>Pyronemataceae</taxon>
        <taxon>Pyronema</taxon>
    </lineage>
</organism>
<comment type="similarity">
    <text evidence="2">In the N-terminal section; belongs to the shikimate kinase family.</text>
</comment>
<dbReference type="Proteomes" id="UP000018144">
    <property type="component" value="Unassembled WGS sequence"/>
</dbReference>
<dbReference type="InterPro" id="IPR022893">
    <property type="entry name" value="Shikimate_DH_fam"/>
</dbReference>
<dbReference type="Pfam" id="PF01487">
    <property type="entry name" value="DHquinase_I"/>
    <property type="match status" value="1"/>
</dbReference>
<dbReference type="Gene3D" id="3.40.50.10860">
    <property type="entry name" value="Leucine Dehydrogenase, chain A, domain 1"/>
    <property type="match status" value="1"/>
</dbReference>
<proteinExistence type="inferred from homology"/>
<dbReference type="CDD" id="cd01065">
    <property type="entry name" value="NAD_bind_Shikimate_DH"/>
    <property type="match status" value="1"/>
</dbReference>
<name>U4LF76_PYROM</name>
<dbReference type="Pfam" id="PF18317">
    <property type="entry name" value="SDH_C"/>
    <property type="match status" value="1"/>
</dbReference>
<dbReference type="InterPro" id="IPR036291">
    <property type="entry name" value="NAD(P)-bd_dom_sf"/>
</dbReference>
<dbReference type="Pfam" id="PF01202">
    <property type="entry name" value="SKI"/>
    <property type="match status" value="1"/>
</dbReference>
<feature type="region of interest" description="Disordered" evidence="3">
    <location>
        <begin position="103"/>
        <end position="127"/>
    </location>
</feature>
<comment type="similarity">
    <text evidence="1">In the 2nd section; belongs to the type-I 3-dehydroquinase family.</text>
</comment>
<dbReference type="InterPro" id="IPR041121">
    <property type="entry name" value="SDH_C"/>
</dbReference>
<evidence type="ECO:0000259" key="6">
    <source>
        <dbReference type="Pfam" id="PF18317"/>
    </source>
</evidence>
<dbReference type="Pfam" id="PF01488">
    <property type="entry name" value="Shikimate_DH"/>
    <property type="match status" value="1"/>
</dbReference>
<evidence type="ECO:0000259" key="4">
    <source>
        <dbReference type="Pfam" id="PF01488"/>
    </source>
</evidence>